<protein>
    <submittedName>
        <fullName evidence="1">Addiction module antidote protein</fullName>
    </submittedName>
</protein>
<accession>A0AAU7QMZ7</accession>
<sequence length="211" mass="22785">MSTIFIGGSRHVSHLSSQVRERINNVISKGHDVVLGDANGADKAAQKFLHEAGYRKVTVYCSGDRPRNNLGQWDLHPVAPPKSARGFQFYAAKDREMAAAADFGLMIWDGKSPGTVLNVLRLIRAGKAVVLIHGSAASFTLKSTQDWDTFLDGCSDELRIDLHDRATPEEWQPGSTNPQAGLFTATPIASRVAEQSVESVYAPKTSPAAPG</sequence>
<dbReference type="AlphaFoldDB" id="A0AAU7QMZ7"/>
<evidence type="ECO:0000313" key="1">
    <source>
        <dbReference type="EMBL" id="XBS90995.1"/>
    </source>
</evidence>
<name>A0AAU7QMZ7_9GAMM</name>
<dbReference type="Gene3D" id="3.40.50.450">
    <property type="match status" value="1"/>
</dbReference>
<proteinExistence type="predicted"/>
<gene>
    <name evidence="1" type="ORF">ABNK63_04980</name>
</gene>
<dbReference type="RefSeq" id="WP_350016849.1">
    <property type="nucleotide sequence ID" value="NZ_CP157948.1"/>
</dbReference>
<organism evidence="1">
    <name type="scientific">Rhodanobacter sp. IGA1.0</name>
    <dbReference type="NCBI Taxonomy" id="3158582"/>
    <lineage>
        <taxon>Bacteria</taxon>
        <taxon>Pseudomonadati</taxon>
        <taxon>Pseudomonadota</taxon>
        <taxon>Gammaproteobacteria</taxon>
        <taxon>Lysobacterales</taxon>
        <taxon>Rhodanobacteraceae</taxon>
        <taxon>Rhodanobacter</taxon>
    </lineage>
</organism>
<reference evidence="1" key="1">
    <citation type="submission" date="2024-06" db="EMBL/GenBank/DDBJ databases">
        <authorList>
            <person name="Sun Y."/>
        </authorList>
    </citation>
    <scope>NUCLEOTIDE SEQUENCE</scope>
    <source>
        <strain evidence="1">IGA1.0</strain>
    </source>
</reference>
<dbReference type="EMBL" id="CP157948">
    <property type="protein sequence ID" value="XBS90995.1"/>
    <property type="molecule type" value="Genomic_DNA"/>
</dbReference>